<name>A0A7G8LPY7_9CAUD</name>
<dbReference type="Proteomes" id="UP000515854">
    <property type="component" value="Genome"/>
</dbReference>
<reference evidence="1 2" key="1">
    <citation type="submission" date="2020-07" db="EMBL/GenBank/DDBJ databases">
        <authorList>
            <person name="Baliraine F.N."/>
            <person name="Frederick G.D."/>
            <person name="Mills R.B."/>
            <person name="Woodruff J.W."/>
            <person name="Richardson W.J."/>
            <person name="Garlena R.A."/>
            <person name="Russell D.A."/>
            <person name="Pope W.H."/>
            <person name="Jacobs-Sera D."/>
            <person name="Hatfull G.F."/>
        </authorList>
    </citation>
    <scope>NUCLEOTIDE SEQUENCE [LARGE SCALE GENOMIC DNA]</scope>
</reference>
<protein>
    <submittedName>
        <fullName evidence="1">Uncharacterized protein</fullName>
    </submittedName>
</protein>
<organism evidence="1 2">
    <name type="scientific">Mycobacterium phage MrMiyagi</name>
    <dbReference type="NCBI Taxonomy" id="2762395"/>
    <lineage>
        <taxon>Viruses</taxon>
        <taxon>Duplodnaviria</taxon>
        <taxon>Heunggongvirae</taxon>
        <taxon>Uroviricota</taxon>
        <taxon>Caudoviricetes</taxon>
        <taxon>Fowlmouthvirus</taxon>
        <taxon>Fowlmouthvirus fowlmouth</taxon>
    </lineage>
</organism>
<evidence type="ECO:0000313" key="1">
    <source>
        <dbReference type="EMBL" id="QNJ59309.1"/>
    </source>
</evidence>
<gene>
    <name evidence="1" type="primary">96</name>
    <name evidence="1" type="ORF">SEA_MRMIYAGI_96</name>
</gene>
<dbReference type="EMBL" id="MT776806">
    <property type="protein sequence ID" value="QNJ59309.1"/>
    <property type="molecule type" value="Genomic_DNA"/>
</dbReference>
<accession>A0A7G8LPY7</accession>
<sequence>MDARARGYLQAAHQALGLANQRLDNRPALKKIIHDLEDFMNPVEAEDE</sequence>
<evidence type="ECO:0000313" key="2">
    <source>
        <dbReference type="Proteomes" id="UP000515854"/>
    </source>
</evidence>
<proteinExistence type="predicted"/>